<dbReference type="Gene3D" id="3.30.360.10">
    <property type="entry name" value="Dihydrodipicolinate Reductase, domain 2"/>
    <property type="match status" value="1"/>
</dbReference>
<accession>A0A5R9BBV0</accession>
<dbReference type="AlphaFoldDB" id="A0A5R9BBV0"/>
<name>A0A5R9BBV0_9MICC</name>
<dbReference type="InterPro" id="IPR055170">
    <property type="entry name" value="GFO_IDH_MocA-like_dom"/>
</dbReference>
<dbReference type="PANTHER" id="PTHR43818">
    <property type="entry name" value="BCDNA.GH03377"/>
    <property type="match status" value="1"/>
</dbReference>
<dbReference type="InterPro" id="IPR000683">
    <property type="entry name" value="Gfo/Idh/MocA-like_OxRdtase_N"/>
</dbReference>
<dbReference type="Pfam" id="PF01408">
    <property type="entry name" value="GFO_IDH_MocA"/>
    <property type="match status" value="1"/>
</dbReference>
<evidence type="ECO:0000259" key="3">
    <source>
        <dbReference type="Pfam" id="PF01408"/>
    </source>
</evidence>
<evidence type="ECO:0000256" key="2">
    <source>
        <dbReference type="ARBA" id="ARBA00023027"/>
    </source>
</evidence>
<gene>
    <name evidence="5" type="ORF">FEF26_06155</name>
</gene>
<dbReference type="GO" id="GO:0000166">
    <property type="term" value="F:nucleotide binding"/>
    <property type="evidence" value="ECO:0007669"/>
    <property type="project" value="InterPro"/>
</dbReference>
<dbReference type="InterPro" id="IPR050463">
    <property type="entry name" value="Gfo/Idh/MocA_oxidrdct_glycsds"/>
</dbReference>
<dbReference type="EMBL" id="VAVZ01000013">
    <property type="protein sequence ID" value="TLP98127.1"/>
    <property type="molecule type" value="Genomic_DNA"/>
</dbReference>
<dbReference type="Pfam" id="PF22725">
    <property type="entry name" value="GFO_IDH_MocA_C3"/>
    <property type="match status" value="1"/>
</dbReference>
<reference evidence="5 6" key="1">
    <citation type="submission" date="2019-05" db="EMBL/GenBank/DDBJ databases">
        <title>Nesterenkonia sp. GY074 isolated from the Southern Atlantic Ocean.</title>
        <authorList>
            <person name="Zhang G."/>
        </authorList>
    </citation>
    <scope>NUCLEOTIDE SEQUENCE [LARGE SCALE GENOMIC DNA]</scope>
    <source>
        <strain evidence="5 6">GY074</strain>
    </source>
</reference>
<dbReference type="SUPFAM" id="SSF51735">
    <property type="entry name" value="NAD(P)-binding Rossmann-fold domains"/>
    <property type="match status" value="1"/>
</dbReference>
<evidence type="ECO:0000313" key="5">
    <source>
        <dbReference type="EMBL" id="TLP98127.1"/>
    </source>
</evidence>
<dbReference type="SUPFAM" id="SSF55347">
    <property type="entry name" value="Glyceraldehyde-3-phosphate dehydrogenase-like, C-terminal domain"/>
    <property type="match status" value="1"/>
</dbReference>
<proteinExistence type="predicted"/>
<keyword evidence="6" id="KW-1185">Reference proteome</keyword>
<keyword evidence="1" id="KW-0560">Oxidoreductase</keyword>
<feature type="domain" description="GFO/IDH/MocA-like oxidoreductase" evidence="4">
    <location>
        <begin position="133"/>
        <end position="267"/>
    </location>
</feature>
<protein>
    <submittedName>
        <fullName evidence="5">Gfo/Idh/MocA family oxidoreductase</fullName>
    </submittedName>
</protein>
<evidence type="ECO:0000259" key="4">
    <source>
        <dbReference type="Pfam" id="PF22725"/>
    </source>
</evidence>
<dbReference type="Gene3D" id="3.40.50.720">
    <property type="entry name" value="NAD(P)-binding Rossmann-like Domain"/>
    <property type="match status" value="1"/>
</dbReference>
<organism evidence="5 6">
    <name type="scientific">Nesterenkonia salmonea</name>
    <dbReference type="NCBI Taxonomy" id="1804987"/>
    <lineage>
        <taxon>Bacteria</taxon>
        <taxon>Bacillati</taxon>
        <taxon>Actinomycetota</taxon>
        <taxon>Actinomycetes</taxon>
        <taxon>Micrococcales</taxon>
        <taxon>Micrococcaceae</taxon>
        <taxon>Nesterenkonia</taxon>
    </lineage>
</organism>
<dbReference type="GO" id="GO:0016491">
    <property type="term" value="F:oxidoreductase activity"/>
    <property type="evidence" value="ECO:0007669"/>
    <property type="project" value="UniProtKB-KW"/>
</dbReference>
<evidence type="ECO:0000256" key="1">
    <source>
        <dbReference type="ARBA" id="ARBA00023002"/>
    </source>
</evidence>
<feature type="domain" description="Gfo/Idh/MocA-like oxidoreductase N-terminal" evidence="3">
    <location>
        <begin position="8"/>
        <end position="121"/>
    </location>
</feature>
<dbReference type="Proteomes" id="UP000310458">
    <property type="component" value="Unassembled WGS sequence"/>
</dbReference>
<dbReference type="OrthoDB" id="9776544at2"/>
<comment type="caution">
    <text evidence="5">The sequence shown here is derived from an EMBL/GenBank/DDBJ whole genome shotgun (WGS) entry which is preliminary data.</text>
</comment>
<dbReference type="InterPro" id="IPR036291">
    <property type="entry name" value="NAD(P)-bd_dom_sf"/>
</dbReference>
<sequence length="366" mass="37971">MNAGVPQLRVGMVGAGNISGQYLSTLSRLDDLHLTAVADLDLARAQEVAAAHGARAMDVQELIASESVDVVLNLTIPRAHAEVALSAIAAGKGVYTEKPLAATVAEGRSMVEAARSAGVVIGGAPDTVLGTGVQTAREVIDSGRIGVPLSATATMIIPGHERWHPNPDFYYQPGGGPLLDMGPYYITSLITLLGSVARVVGASSALRTERIIGSGPRAGERLPVNTPSHVAGILIHHSGAISSVVMSFDGVATHAKPLEIHGEHGSLTVPDPNNFSGEVQLNQGTDGWQQVPVSAGYRHAARGYGLADLFWSGAFDGQPGAGRSQGELALHVLEVMEAVLSAANCGRSVDIDSHPDRPSPVPLDER</sequence>
<keyword evidence="2" id="KW-0520">NAD</keyword>
<dbReference type="PANTHER" id="PTHR43818:SF11">
    <property type="entry name" value="BCDNA.GH03377"/>
    <property type="match status" value="1"/>
</dbReference>
<evidence type="ECO:0000313" key="6">
    <source>
        <dbReference type="Proteomes" id="UP000310458"/>
    </source>
</evidence>